<evidence type="ECO:0000256" key="1">
    <source>
        <dbReference type="ARBA" id="ARBA00006484"/>
    </source>
</evidence>
<protein>
    <submittedName>
        <fullName evidence="4">SDR family oxidoreductase</fullName>
    </submittedName>
</protein>
<dbReference type="Proteomes" id="UP000321062">
    <property type="component" value="Chromosome"/>
</dbReference>
<dbReference type="InterPro" id="IPR002347">
    <property type="entry name" value="SDR_fam"/>
</dbReference>
<dbReference type="SUPFAM" id="SSF51735">
    <property type="entry name" value="NAD(P)-binding Rossmann-fold domains"/>
    <property type="match status" value="1"/>
</dbReference>
<proteinExistence type="inferred from homology"/>
<dbReference type="Gene3D" id="3.40.50.720">
    <property type="entry name" value="NAD(P)-binding Rossmann-like Domain"/>
    <property type="match status" value="1"/>
</dbReference>
<dbReference type="Pfam" id="PF00106">
    <property type="entry name" value="adh_short"/>
    <property type="match status" value="1"/>
</dbReference>
<dbReference type="EMBL" id="CP041690">
    <property type="protein sequence ID" value="QEE21225.1"/>
    <property type="molecule type" value="Genomic_DNA"/>
</dbReference>
<sequence length="266" mass="28046">MTVQDHAGYALVTGASEGIGALYAERLAARGHDLVLVARNRDKLEALAASIRQATGRQVEVLPADLSTRPGQAAVAERLRAEPAIEMLVNNAGISLSTGLVDADPARLSDMLAINVDALTLLSNAAATGMVKRGHGTIINISSAMAVLHNPTSAAYSGTKAFVLTFTQALDLELRPHGVRVQAVLPGATRTAIWEKAGVDMEKMPTSILMDATELVDAALAGLDQGELVTIPSLPDPEEWARFDAARQSLSRFVSRDSAAPRYSQG</sequence>
<comment type="similarity">
    <text evidence="1 3">Belongs to the short-chain dehydrogenases/reductases (SDR) family.</text>
</comment>
<organism evidence="4 5">
    <name type="scientific">Paradevosia tibetensis</name>
    <dbReference type="NCBI Taxonomy" id="1447062"/>
    <lineage>
        <taxon>Bacteria</taxon>
        <taxon>Pseudomonadati</taxon>
        <taxon>Pseudomonadota</taxon>
        <taxon>Alphaproteobacteria</taxon>
        <taxon>Hyphomicrobiales</taxon>
        <taxon>Devosiaceae</taxon>
        <taxon>Paradevosia</taxon>
    </lineage>
</organism>
<keyword evidence="5" id="KW-1185">Reference proteome</keyword>
<dbReference type="PRINTS" id="PR00080">
    <property type="entry name" value="SDRFAMILY"/>
</dbReference>
<dbReference type="AlphaFoldDB" id="A0A5B9DQL8"/>
<dbReference type="PANTHER" id="PTHR43086">
    <property type="entry name" value="VERY-LONG-CHAIN 3-OXOOACYL-COA REDUCTASE"/>
    <property type="match status" value="1"/>
</dbReference>
<evidence type="ECO:0000313" key="4">
    <source>
        <dbReference type="EMBL" id="QEE21225.1"/>
    </source>
</evidence>
<dbReference type="KEGG" id="yti:FNA67_14005"/>
<evidence type="ECO:0000313" key="5">
    <source>
        <dbReference type="Proteomes" id="UP000321062"/>
    </source>
</evidence>
<accession>A0A5B9DQL8</accession>
<keyword evidence="2" id="KW-0560">Oxidoreductase</keyword>
<dbReference type="PRINTS" id="PR00081">
    <property type="entry name" value="GDHRDH"/>
</dbReference>
<dbReference type="GO" id="GO:0016491">
    <property type="term" value="F:oxidoreductase activity"/>
    <property type="evidence" value="ECO:0007669"/>
    <property type="project" value="UniProtKB-KW"/>
</dbReference>
<name>A0A5B9DQL8_9HYPH</name>
<evidence type="ECO:0000256" key="2">
    <source>
        <dbReference type="ARBA" id="ARBA00023002"/>
    </source>
</evidence>
<dbReference type="PANTHER" id="PTHR43086:SF3">
    <property type="entry name" value="NADP-DEPENDENT 3-HYDROXY ACID DEHYDROGENASE YDFG"/>
    <property type="match status" value="1"/>
</dbReference>
<dbReference type="InterPro" id="IPR036291">
    <property type="entry name" value="NAD(P)-bd_dom_sf"/>
</dbReference>
<dbReference type="PIRSF" id="PIRSF000126">
    <property type="entry name" value="11-beta-HSD1"/>
    <property type="match status" value="1"/>
</dbReference>
<evidence type="ECO:0000256" key="3">
    <source>
        <dbReference type="RuleBase" id="RU000363"/>
    </source>
</evidence>
<gene>
    <name evidence="4" type="ORF">FNA67_14005</name>
</gene>
<reference evidence="4 5" key="1">
    <citation type="journal article" date="2015" name="Int. J. Syst. Evol. Microbiol.">
        <title>Youhaiella tibetensis gen. nov., sp. nov., isolated from subsurface sediment.</title>
        <authorList>
            <person name="Wang Y.X."/>
            <person name="Huang F.Q."/>
            <person name="Nogi Y."/>
            <person name="Pang S.J."/>
            <person name="Wang P.K."/>
            <person name="Lv J."/>
        </authorList>
    </citation>
    <scope>NUCLEOTIDE SEQUENCE [LARGE SCALE GENOMIC DNA]</scope>
    <source>
        <strain evidence="5">fig4</strain>
    </source>
</reference>
<dbReference type="OrthoDB" id="9810734at2"/>
<dbReference type="RefSeq" id="WP_147656419.1">
    <property type="nucleotide sequence ID" value="NZ_BMFM01000001.1"/>
</dbReference>